<dbReference type="RefSeq" id="WP_121215391.1">
    <property type="nucleotide sequence ID" value="NZ_JAMYWW010000001.1"/>
</dbReference>
<dbReference type="InterPro" id="IPR011704">
    <property type="entry name" value="ATPase_dyneun-rel_AAA"/>
</dbReference>
<evidence type="ECO:0000313" key="2">
    <source>
        <dbReference type="EMBL" id="RKQ14601.1"/>
    </source>
</evidence>
<dbReference type="PANTHER" id="PTHR37291">
    <property type="entry name" value="5-METHYLCYTOSINE-SPECIFIC RESTRICTION ENZYME B"/>
    <property type="match status" value="1"/>
</dbReference>
<dbReference type="OrthoDB" id="9781481at2"/>
<dbReference type="PANTHER" id="PTHR37291:SF1">
    <property type="entry name" value="TYPE IV METHYL-DIRECTED RESTRICTION ENZYME ECOKMCRB SUBUNIT"/>
    <property type="match status" value="1"/>
</dbReference>
<dbReference type="Gene3D" id="3.40.50.300">
    <property type="entry name" value="P-loop containing nucleotide triphosphate hydrolases"/>
    <property type="match status" value="1"/>
</dbReference>
<protein>
    <submittedName>
        <fullName evidence="2">EVE domain-containing protein</fullName>
    </submittedName>
</protein>
<dbReference type="SMART" id="SM00382">
    <property type="entry name" value="AAA"/>
    <property type="match status" value="1"/>
</dbReference>
<evidence type="ECO:0000313" key="3">
    <source>
        <dbReference type="Proteomes" id="UP000272238"/>
    </source>
</evidence>
<dbReference type="Gene3D" id="3.10.590.10">
    <property type="entry name" value="ph1033 like domains"/>
    <property type="match status" value="1"/>
</dbReference>
<name>A0A494YWM0_9BACL</name>
<dbReference type="Proteomes" id="UP000272238">
    <property type="component" value="Unassembled WGS sequence"/>
</dbReference>
<dbReference type="GO" id="GO:0005524">
    <property type="term" value="F:ATP binding"/>
    <property type="evidence" value="ECO:0007669"/>
    <property type="project" value="InterPro"/>
</dbReference>
<dbReference type="InterPro" id="IPR002740">
    <property type="entry name" value="EVE_domain"/>
</dbReference>
<organism evidence="2 3">
    <name type="scientific">Ureibacillus endophyticus</name>
    <dbReference type="NCBI Taxonomy" id="1978490"/>
    <lineage>
        <taxon>Bacteria</taxon>
        <taxon>Bacillati</taxon>
        <taxon>Bacillota</taxon>
        <taxon>Bacilli</taxon>
        <taxon>Bacillales</taxon>
        <taxon>Caryophanaceae</taxon>
        <taxon>Ureibacillus</taxon>
    </lineage>
</organism>
<reference evidence="2 3" key="1">
    <citation type="journal article" date="2016" name="Antonie Van Leeuwenhoek">
        <title>Lysinibacillus endophyticus sp. nov., an indole-3-acetic acid producing endophytic bacterium isolated from corn root (Zea mays cv. Xinken-5).</title>
        <authorList>
            <person name="Yu J."/>
            <person name="Guan X."/>
            <person name="Liu C."/>
            <person name="Xiang W."/>
            <person name="Yu Z."/>
            <person name="Liu X."/>
            <person name="Wang G."/>
        </authorList>
    </citation>
    <scope>NUCLEOTIDE SEQUENCE [LARGE SCALE GENOMIC DNA]</scope>
    <source>
        <strain evidence="2 3">DSM 100506</strain>
    </source>
</reference>
<evidence type="ECO:0000259" key="1">
    <source>
        <dbReference type="SMART" id="SM00382"/>
    </source>
</evidence>
<dbReference type="Pfam" id="PF07728">
    <property type="entry name" value="AAA_5"/>
    <property type="match status" value="1"/>
</dbReference>
<dbReference type="CDD" id="cd00009">
    <property type="entry name" value="AAA"/>
    <property type="match status" value="1"/>
</dbReference>
<dbReference type="InterPro" id="IPR015947">
    <property type="entry name" value="PUA-like_sf"/>
</dbReference>
<dbReference type="Pfam" id="PF01878">
    <property type="entry name" value="EVE"/>
    <property type="match status" value="1"/>
</dbReference>
<dbReference type="AlphaFoldDB" id="A0A494YWM0"/>
<dbReference type="InterPro" id="IPR027417">
    <property type="entry name" value="P-loop_NTPase"/>
</dbReference>
<dbReference type="InterPro" id="IPR052934">
    <property type="entry name" value="Methyl-DNA_Rec/Restrict_Enz"/>
</dbReference>
<comment type="caution">
    <text evidence="2">The sequence shown here is derived from an EMBL/GenBank/DDBJ whole genome shotgun (WGS) entry which is preliminary data.</text>
</comment>
<dbReference type="InterPro" id="IPR003593">
    <property type="entry name" value="AAA+_ATPase"/>
</dbReference>
<accession>A0A494YWM0</accession>
<dbReference type="GO" id="GO:0016887">
    <property type="term" value="F:ATP hydrolysis activity"/>
    <property type="evidence" value="ECO:0007669"/>
    <property type="project" value="InterPro"/>
</dbReference>
<keyword evidence="3" id="KW-1185">Reference proteome</keyword>
<proteinExistence type="predicted"/>
<gene>
    <name evidence="2" type="ORF">D8M03_13695</name>
</gene>
<dbReference type="EMBL" id="RBZN01000041">
    <property type="protein sequence ID" value="RKQ14601.1"/>
    <property type="molecule type" value="Genomic_DNA"/>
</dbReference>
<dbReference type="SUPFAM" id="SSF52540">
    <property type="entry name" value="P-loop containing nucleoside triphosphate hydrolases"/>
    <property type="match status" value="1"/>
</dbReference>
<feature type="domain" description="AAA+ ATPase" evidence="1">
    <location>
        <begin position="557"/>
        <end position="720"/>
    </location>
</feature>
<sequence>MANWIFQGNPKQFDVDTYLKENKVVTWGIRQKQFKDEMQRGDRVFIWRSDGGERNTGGVVASGKITSAPFIDEDDGFSIEVEITDFRLTPDSGMLLRHELKEIPDTMNLQIFKISQLTNYRLTDEEFNRLYKYWQNPQMVKEILELPTIEKYLYAFREVADEWFKENTKYIEVGYHFFDRFKQRDHLQQMEWEDVQEIGNHINAFRMALSKKRALGKMNAPIEKYRKSFEYLFYGQEPIENRIDNFISNEEYKLFGFGMSVVSEIVGNVFADDYCFYNQRDKVAVENILQLTPDYSRGDSEGRKFIKFQNCLKENQIIEKYLEIIGKRTNLPIYYEVDQFFSFLFENYGKKGKDITDVQDDLPQYWLLAAGENAVMWDDFYQNGLIAIGWEEIGDLKKYNSKREIADVLKEVFQLENNPTNDALANYQFAYEMKIGDYVFIKRGTKQIIGFGKIVSDYQHDPTRETYHSVRKVDWISTGEWNVDKEPIHMKTLTNITRYEDYVERLLDKVGKGNSSTTPPEGNKKNEELAPYTVEQINSEVFMTNEQIEEILETLDYKKNIILQGPPGVGKTFVAKRLAYLHMGVKDDSKIEFLQFHQSYSYEDFIRGYKPNLEGNFILKDGLFYTFCKKAVDDPENNYYMIIDEINRGNLSKIFGELMMLIEADKRGKKFAVKLAYSLGEETFYIPSNLYLIGTMNTADRSLALVDYALRRRFSFINVEPAFHTDGFKDYLISKGISQGFIEKLIHSIDEVNQEIVSDKINLGKGYEIGHSYFCPTVENVDDEQKWYERIIRLEIAPLLKEYWFDREDKVNDILNRLQ</sequence>
<dbReference type="SUPFAM" id="SSF88697">
    <property type="entry name" value="PUA domain-like"/>
    <property type="match status" value="2"/>
</dbReference>